<dbReference type="Pfam" id="PF16537">
    <property type="entry name" value="T2SSB"/>
    <property type="match status" value="1"/>
</dbReference>
<keyword evidence="2" id="KW-1133">Transmembrane helix</keyword>
<evidence type="ECO:0000259" key="3">
    <source>
        <dbReference type="Pfam" id="PF16537"/>
    </source>
</evidence>
<feature type="compositionally biased region" description="Low complexity" evidence="1">
    <location>
        <begin position="158"/>
        <end position="169"/>
    </location>
</feature>
<dbReference type="InterPro" id="IPR032389">
    <property type="entry name" value="GspB_C"/>
</dbReference>
<feature type="transmembrane region" description="Helical" evidence="2">
    <location>
        <begin position="40"/>
        <end position="61"/>
    </location>
</feature>
<keyword evidence="2" id="KW-0812">Transmembrane</keyword>
<feature type="domain" description="Type II secretion system protein GspB C-terminal" evidence="3">
    <location>
        <begin position="216"/>
        <end position="275"/>
    </location>
</feature>
<dbReference type="Proteomes" id="UP000539350">
    <property type="component" value="Unassembled WGS sequence"/>
</dbReference>
<sequence length="282" mass="29519">MSLILDAINRSNRERANPGEVPGIATQHYSDSAVPAASSWSQGLLALALVLALTLIAWLLLAPKAASPVNTSPLDVAPVASIANSATSSPALKPAAQPVVLESSHRVAAPELRPALIDSTNAKPQPPAEVAALYTQGSMSESAELSLDEPAEAEPLRSSASQQVEAQQSNTEGQEQTVLDVDALLRQAQSQMQQAKAVEHAAPFLADLSQQQKDAIPTVLYSAHDYHADATRSKVLINGQSASAGSSIGKGLRVEEILPDSVVLSFAGQSFRLPALSSWVNL</sequence>
<dbReference type="AlphaFoldDB" id="A0A7W2YJH0"/>
<proteinExistence type="predicted"/>
<organism evidence="4 5">
    <name type="scientific">Sediminihaliea albiluteola</name>
    <dbReference type="NCBI Taxonomy" id="2758564"/>
    <lineage>
        <taxon>Bacteria</taxon>
        <taxon>Pseudomonadati</taxon>
        <taxon>Pseudomonadota</taxon>
        <taxon>Gammaproteobacteria</taxon>
        <taxon>Cellvibrionales</taxon>
        <taxon>Halieaceae</taxon>
        <taxon>Sediminihaliea</taxon>
    </lineage>
</organism>
<evidence type="ECO:0000256" key="1">
    <source>
        <dbReference type="SAM" id="MobiDB-lite"/>
    </source>
</evidence>
<protein>
    <submittedName>
        <fullName evidence="4">General secretion pathway protein GspB</fullName>
    </submittedName>
</protein>
<dbReference type="RefSeq" id="WP_182169997.1">
    <property type="nucleotide sequence ID" value="NZ_JACFXU010000013.1"/>
</dbReference>
<evidence type="ECO:0000313" key="5">
    <source>
        <dbReference type="Proteomes" id="UP000539350"/>
    </source>
</evidence>
<comment type="caution">
    <text evidence="4">The sequence shown here is derived from an EMBL/GenBank/DDBJ whole genome shotgun (WGS) entry which is preliminary data.</text>
</comment>
<name>A0A7W2YJH0_9GAMM</name>
<keyword evidence="2" id="KW-0472">Membrane</keyword>
<evidence type="ECO:0000313" key="4">
    <source>
        <dbReference type="EMBL" id="MBA6412624.1"/>
    </source>
</evidence>
<reference evidence="4 5" key="1">
    <citation type="submission" date="2020-07" db="EMBL/GenBank/DDBJ databases">
        <title>Halieaceae bacterium, F7430, whole genome shotgun sequencing project.</title>
        <authorList>
            <person name="Jiang S."/>
            <person name="Liu Z.W."/>
            <person name="Du Z.J."/>
        </authorList>
    </citation>
    <scope>NUCLEOTIDE SEQUENCE [LARGE SCALE GENOMIC DNA]</scope>
    <source>
        <strain evidence="4 5">F7430</strain>
    </source>
</reference>
<feature type="region of interest" description="Disordered" evidence="1">
    <location>
        <begin position="141"/>
        <end position="175"/>
    </location>
</feature>
<evidence type="ECO:0000256" key="2">
    <source>
        <dbReference type="SAM" id="Phobius"/>
    </source>
</evidence>
<keyword evidence="5" id="KW-1185">Reference proteome</keyword>
<dbReference type="GO" id="GO:0015627">
    <property type="term" value="C:type II protein secretion system complex"/>
    <property type="evidence" value="ECO:0007669"/>
    <property type="project" value="InterPro"/>
</dbReference>
<dbReference type="EMBL" id="JACFXU010000013">
    <property type="protein sequence ID" value="MBA6412624.1"/>
    <property type="molecule type" value="Genomic_DNA"/>
</dbReference>
<gene>
    <name evidence="4" type="ORF">H2508_05810</name>
</gene>
<accession>A0A7W2YJH0</accession>